<proteinExistence type="predicted"/>
<dbReference type="Gene3D" id="3.30.870.10">
    <property type="entry name" value="Endonuclease Chain A"/>
    <property type="match status" value="1"/>
</dbReference>
<dbReference type="InterPro" id="IPR025202">
    <property type="entry name" value="PLD-like_dom"/>
</dbReference>
<gene>
    <name evidence="2" type="ORF">GCM10009066_02790</name>
</gene>
<feature type="domain" description="Phospholipase D-like" evidence="1">
    <location>
        <begin position="64"/>
        <end position="133"/>
    </location>
</feature>
<keyword evidence="3" id="KW-1185">Reference proteome</keyword>
<reference evidence="2 3" key="1">
    <citation type="journal article" date="2019" name="Int. J. Syst. Evol. Microbiol.">
        <title>The Global Catalogue of Microorganisms (GCM) 10K type strain sequencing project: providing services to taxonomists for standard genome sequencing and annotation.</title>
        <authorList>
            <consortium name="The Broad Institute Genomics Platform"/>
            <consortium name="The Broad Institute Genome Sequencing Center for Infectious Disease"/>
            <person name="Wu L."/>
            <person name="Ma J."/>
        </authorList>
    </citation>
    <scope>NUCLEOTIDE SEQUENCE [LARGE SCALE GENOMIC DNA]</scope>
    <source>
        <strain evidence="2 3">JCM 16330</strain>
    </source>
</reference>
<dbReference type="EMBL" id="BAAABL010000018">
    <property type="protein sequence ID" value="GAA0291725.1"/>
    <property type="molecule type" value="Genomic_DNA"/>
</dbReference>
<accession>A0AAV3S4M9</accession>
<dbReference type="Proteomes" id="UP001500837">
    <property type="component" value="Unassembled WGS sequence"/>
</dbReference>
<name>A0AAV3S4M9_9EURY</name>
<comment type="caution">
    <text evidence="2">The sequence shown here is derived from an EMBL/GenBank/DDBJ whole genome shotgun (WGS) entry which is preliminary data.</text>
</comment>
<organism evidence="2 3">
    <name type="scientific">Halarchaeum salinum</name>
    <dbReference type="NCBI Taxonomy" id="489912"/>
    <lineage>
        <taxon>Archaea</taxon>
        <taxon>Methanobacteriati</taxon>
        <taxon>Methanobacteriota</taxon>
        <taxon>Stenosarchaea group</taxon>
        <taxon>Halobacteria</taxon>
        <taxon>Halobacteriales</taxon>
        <taxon>Halobacteriaceae</taxon>
    </lineage>
</organism>
<dbReference type="Pfam" id="PF13091">
    <property type="entry name" value="PLDc_2"/>
    <property type="match status" value="1"/>
</dbReference>
<evidence type="ECO:0000259" key="1">
    <source>
        <dbReference type="Pfam" id="PF13091"/>
    </source>
</evidence>
<protein>
    <recommendedName>
        <fullName evidence="1">Phospholipase D-like domain-containing protein</fullName>
    </recommendedName>
</protein>
<dbReference type="SUPFAM" id="SSF56024">
    <property type="entry name" value="Phospholipase D/nuclease"/>
    <property type="match status" value="1"/>
</dbReference>
<dbReference type="AlphaFoldDB" id="A0AAV3S4M9"/>
<evidence type="ECO:0000313" key="3">
    <source>
        <dbReference type="Proteomes" id="UP001500837"/>
    </source>
</evidence>
<sequence>MVRAFSLPSESLSYFIGFTLLHSDHVVIVSPWLSDVTLRLPVNDRFDEREVRLATMLGELTDTDIRILVREGEEHNEYIERRLPNHVEFRVVEGLHAKAVVSDAFVYLGSANITRGGLSVNRELCEVLENEYGSAHEYVSSTLDINVED</sequence>
<evidence type="ECO:0000313" key="2">
    <source>
        <dbReference type="EMBL" id="GAA0291725.1"/>
    </source>
</evidence>